<feature type="short sequence motif" description="Histidine triad motif" evidence="1">
    <location>
        <begin position="91"/>
        <end position="95"/>
    </location>
</feature>
<evidence type="ECO:0000313" key="3">
    <source>
        <dbReference type="EMBL" id="MFC4854438.1"/>
    </source>
</evidence>
<protein>
    <submittedName>
        <fullName evidence="3">HIT family protein</fullName>
        <ecNumber evidence="3">2.1.1.-</ecNumber>
    </submittedName>
</protein>
<proteinExistence type="predicted"/>
<keyword evidence="4" id="KW-1185">Reference proteome</keyword>
<dbReference type="GO" id="GO:0008168">
    <property type="term" value="F:methyltransferase activity"/>
    <property type="evidence" value="ECO:0007669"/>
    <property type="project" value="UniProtKB-KW"/>
</dbReference>
<dbReference type="EC" id="2.1.1.-" evidence="3"/>
<dbReference type="PANTHER" id="PTHR46648">
    <property type="entry name" value="HIT FAMILY PROTEIN 1"/>
    <property type="match status" value="1"/>
</dbReference>
<organism evidence="3 4">
    <name type="scientific">Actinophytocola glycyrrhizae</name>
    <dbReference type="NCBI Taxonomy" id="2044873"/>
    <lineage>
        <taxon>Bacteria</taxon>
        <taxon>Bacillati</taxon>
        <taxon>Actinomycetota</taxon>
        <taxon>Actinomycetes</taxon>
        <taxon>Pseudonocardiales</taxon>
        <taxon>Pseudonocardiaceae</taxon>
    </lineage>
</organism>
<evidence type="ECO:0000256" key="1">
    <source>
        <dbReference type="PROSITE-ProRule" id="PRU00464"/>
    </source>
</evidence>
<comment type="caution">
    <text evidence="3">The sequence shown here is derived from an EMBL/GenBank/DDBJ whole genome shotgun (WGS) entry which is preliminary data.</text>
</comment>
<dbReference type="EMBL" id="JBHSIS010000006">
    <property type="protein sequence ID" value="MFC4854438.1"/>
    <property type="molecule type" value="Genomic_DNA"/>
</dbReference>
<dbReference type="PANTHER" id="PTHR46648:SF1">
    <property type="entry name" value="ADENOSINE 5'-MONOPHOSPHORAMIDASE HNT1"/>
    <property type="match status" value="1"/>
</dbReference>
<gene>
    <name evidence="3" type="ORF">ACFPCV_13065</name>
</gene>
<keyword evidence="3" id="KW-0808">Transferase</keyword>
<evidence type="ECO:0000259" key="2">
    <source>
        <dbReference type="PROSITE" id="PS51084"/>
    </source>
</evidence>
<reference evidence="4" key="1">
    <citation type="journal article" date="2019" name="Int. J. Syst. Evol. Microbiol.">
        <title>The Global Catalogue of Microorganisms (GCM) 10K type strain sequencing project: providing services to taxonomists for standard genome sequencing and annotation.</title>
        <authorList>
            <consortium name="The Broad Institute Genomics Platform"/>
            <consortium name="The Broad Institute Genome Sequencing Center for Infectious Disease"/>
            <person name="Wu L."/>
            <person name="Ma J."/>
        </authorList>
    </citation>
    <scope>NUCLEOTIDE SEQUENCE [LARGE SCALE GENOMIC DNA]</scope>
    <source>
        <strain evidence="4">ZS-22-S1</strain>
    </source>
</reference>
<keyword evidence="3" id="KW-0489">Methyltransferase</keyword>
<dbReference type="InterPro" id="IPR036265">
    <property type="entry name" value="HIT-like_sf"/>
</dbReference>
<feature type="domain" description="HIT" evidence="2">
    <location>
        <begin position="36"/>
        <end position="106"/>
    </location>
</feature>
<dbReference type="SUPFAM" id="SSF54197">
    <property type="entry name" value="HIT-like"/>
    <property type="match status" value="1"/>
</dbReference>
<dbReference type="InterPro" id="IPR001310">
    <property type="entry name" value="Histidine_triad_HIT"/>
</dbReference>
<dbReference type="Gene3D" id="3.30.428.10">
    <property type="entry name" value="HIT-like"/>
    <property type="match status" value="1"/>
</dbReference>
<dbReference type="InterPro" id="IPR011146">
    <property type="entry name" value="HIT-like"/>
</dbReference>
<sequence>MACYICDKHQAGDGVVAGDDLMVLAHVLPDASGGGPVYLGHLVVEPRRHVPGLADLTPAEAAALGKWAARGARALRAEHVYSSVVGHRIDHLHLHLFPRYPGTPRDYWWPRLEEWPDAPLGGNVEVTQLVGEIRARLDVAGAGR</sequence>
<accession>A0ABV9RYK6</accession>
<dbReference type="PROSITE" id="PS51084">
    <property type="entry name" value="HIT_2"/>
    <property type="match status" value="1"/>
</dbReference>
<evidence type="ECO:0000313" key="4">
    <source>
        <dbReference type="Proteomes" id="UP001595859"/>
    </source>
</evidence>
<dbReference type="RefSeq" id="WP_378056381.1">
    <property type="nucleotide sequence ID" value="NZ_JBHSIS010000006.1"/>
</dbReference>
<name>A0ABV9RYK6_9PSEU</name>
<dbReference type="Pfam" id="PF01230">
    <property type="entry name" value="HIT"/>
    <property type="match status" value="1"/>
</dbReference>
<dbReference type="GO" id="GO:0032259">
    <property type="term" value="P:methylation"/>
    <property type="evidence" value="ECO:0007669"/>
    <property type="project" value="UniProtKB-KW"/>
</dbReference>
<dbReference type="Proteomes" id="UP001595859">
    <property type="component" value="Unassembled WGS sequence"/>
</dbReference>